<dbReference type="InterPro" id="IPR000082">
    <property type="entry name" value="SEA_dom"/>
</dbReference>
<dbReference type="PROSITE" id="PS50024">
    <property type="entry name" value="SEA"/>
    <property type="match status" value="1"/>
</dbReference>
<feature type="compositionally biased region" description="Polar residues" evidence="12">
    <location>
        <begin position="248"/>
        <end position="261"/>
    </location>
</feature>
<keyword evidence="17" id="KW-1185">Reference proteome</keyword>
<evidence type="ECO:0000256" key="12">
    <source>
        <dbReference type="SAM" id="MobiDB-lite"/>
    </source>
</evidence>
<organism evidence="16 17">
    <name type="scientific">Loxodonta africana</name>
    <name type="common">African elephant</name>
    <dbReference type="NCBI Taxonomy" id="9785"/>
    <lineage>
        <taxon>Eukaryota</taxon>
        <taxon>Metazoa</taxon>
        <taxon>Chordata</taxon>
        <taxon>Craniata</taxon>
        <taxon>Vertebrata</taxon>
        <taxon>Euteleostomi</taxon>
        <taxon>Mammalia</taxon>
        <taxon>Eutheria</taxon>
        <taxon>Afrotheria</taxon>
        <taxon>Proboscidea</taxon>
        <taxon>Elephantidae</taxon>
        <taxon>Loxodonta</taxon>
    </lineage>
</organism>
<reference evidence="16 17" key="1">
    <citation type="submission" date="2009-06" db="EMBL/GenBank/DDBJ databases">
        <title>The Genome Sequence of Loxodonta africana (African elephant).</title>
        <authorList>
            <person name="Di Palma F."/>
            <person name="Heiman D."/>
            <person name="Young S."/>
            <person name="Johnson J."/>
            <person name="Lander E.S."/>
            <person name="Lindblad-Toh K."/>
        </authorList>
    </citation>
    <scope>NUCLEOTIDE SEQUENCE [LARGE SCALE GENOMIC DNA]</scope>
    <source>
        <strain evidence="16 17">Isolate ISIS603380</strain>
    </source>
</reference>
<dbReference type="AlphaFoldDB" id="G3TRR4"/>
<dbReference type="SMART" id="SM00200">
    <property type="entry name" value="SEA"/>
    <property type="match status" value="1"/>
</dbReference>
<feature type="region of interest" description="Disordered" evidence="12">
    <location>
        <begin position="221"/>
        <end position="261"/>
    </location>
</feature>
<dbReference type="InterPro" id="IPR036364">
    <property type="entry name" value="SEA_dom_sf"/>
</dbReference>
<evidence type="ECO:0000256" key="8">
    <source>
        <dbReference type="ARBA" id="ARBA00022813"/>
    </source>
</evidence>
<keyword evidence="13" id="KW-1133">Transmembrane helix</keyword>
<dbReference type="PANTHER" id="PTHR10006">
    <property type="entry name" value="MUCIN-1-RELATED"/>
    <property type="match status" value="1"/>
</dbReference>
<dbReference type="GO" id="GO:0016324">
    <property type="term" value="C:apical plasma membrane"/>
    <property type="evidence" value="ECO:0007669"/>
    <property type="project" value="UniProtKB-SubCell"/>
</dbReference>
<reference evidence="16" key="3">
    <citation type="submission" date="2025-09" db="UniProtKB">
        <authorList>
            <consortium name="Ensembl"/>
        </authorList>
    </citation>
    <scope>IDENTIFICATION</scope>
    <source>
        <strain evidence="16">Isolate ISIS603380</strain>
    </source>
</reference>
<protein>
    <recommendedName>
        <fullName evidence="4">Mucin-1</fullName>
    </recommendedName>
</protein>
<comment type="subcellular location">
    <subcellularLocation>
        <location evidence="2">Apical cell membrane</location>
        <topology evidence="2">Single-pass type I membrane protein</topology>
    </subcellularLocation>
    <subcellularLocation>
        <location evidence="3">Cytoplasm</location>
    </subcellularLocation>
    <subcellularLocation>
        <location evidence="1">Nucleus</location>
    </subcellularLocation>
</comment>
<dbReference type="Pfam" id="PF01390">
    <property type="entry name" value="SEA"/>
    <property type="match status" value="1"/>
</dbReference>
<dbReference type="GO" id="GO:0005634">
    <property type="term" value="C:nucleus"/>
    <property type="evidence" value="ECO:0007669"/>
    <property type="project" value="UniProtKB-SubCell"/>
</dbReference>
<evidence type="ECO:0000313" key="17">
    <source>
        <dbReference type="Proteomes" id="UP000007646"/>
    </source>
</evidence>
<dbReference type="PANTHER" id="PTHR10006:SF19">
    <property type="entry name" value="MUCIN-1"/>
    <property type="match status" value="1"/>
</dbReference>
<dbReference type="Proteomes" id="UP000007646">
    <property type="component" value="Unassembled WGS sequence"/>
</dbReference>
<feature type="chain" id="PRO_5003455715" description="Mucin-1" evidence="14">
    <location>
        <begin position="22"/>
        <end position="261"/>
    </location>
</feature>
<evidence type="ECO:0000256" key="7">
    <source>
        <dbReference type="ARBA" id="ARBA00022553"/>
    </source>
</evidence>
<keyword evidence="9" id="KW-0564">Palmitate</keyword>
<evidence type="ECO:0000256" key="5">
    <source>
        <dbReference type="ARBA" id="ARBA00022475"/>
    </source>
</evidence>
<keyword evidence="7" id="KW-0597">Phosphoprotein</keyword>
<evidence type="ECO:0000256" key="13">
    <source>
        <dbReference type="SAM" id="Phobius"/>
    </source>
</evidence>
<feature type="transmembrane region" description="Helical" evidence="13">
    <location>
        <begin position="166"/>
        <end position="191"/>
    </location>
</feature>
<evidence type="ECO:0000256" key="3">
    <source>
        <dbReference type="ARBA" id="ARBA00004496"/>
    </source>
</evidence>
<keyword evidence="13" id="KW-0812">Transmembrane</keyword>
<evidence type="ECO:0000256" key="1">
    <source>
        <dbReference type="ARBA" id="ARBA00004123"/>
    </source>
</evidence>
<evidence type="ECO:0000256" key="10">
    <source>
        <dbReference type="ARBA" id="ARBA00023242"/>
    </source>
</evidence>
<sequence length="261" mass="27982">MTPVIQSHFFLLLLLLVLTAATTPTSVTVLTISGSTAFEQSRTLSSASTSATSRVSSSAIPPFNSSLEDPSTNYYQELQRNISNLFSQIYGKDYLGLSNIKFSPGSVMVESTLTFREGTTNADNVEMQLGQHATEAARYNLIISRISAHEVPFSSSAPPGSGVPGWGIALLVLVCVLVALAITYLIALAVCQCRQKSCGQLDIFPTRDAYHPMSEYPTYHTHGRYVPPGSTKRSPYEEISTGNGGGSSLSFKNPVATSANL</sequence>
<keyword evidence="11" id="KW-0449">Lipoprotein</keyword>
<evidence type="ECO:0000256" key="2">
    <source>
        <dbReference type="ARBA" id="ARBA00004247"/>
    </source>
</evidence>
<evidence type="ECO:0000256" key="11">
    <source>
        <dbReference type="ARBA" id="ARBA00023288"/>
    </source>
</evidence>
<keyword evidence="10" id="KW-0539">Nucleus</keyword>
<name>G3TRR4_LOXAF</name>
<evidence type="ECO:0000256" key="14">
    <source>
        <dbReference type="SAM" id="SignalP"/>
    </source>
</evidence>
<dbReference type="GO" id="GO:0005737">
    <property type="term" value="C:cytoplasm"/>
    <property type="evidence" value="ECO:0007669"/>
    <property type="project" value="UniProtKB-SubCell"/>
</dbReference>
<evidence type="ECO:0000256" key="9">
    <source>
        <dbReference type="ARBA" id="ARBA00023139"/>
    </source>
</evidence>
<feature type="domain" description="SEA" evidence="15">
    <location>
        <begin position="45"/>
        <end position="155"/>
    </location>
</feature>
<evidence type="ECO:0000256" key="6">
    <source>
        <dbReference type="ARBA" id="ARBA00022490"/>
    </source>
</evidence>
<evidence type="ECO:0000256" key="4">
    <source>
        <dbReference type="ARBA" id="ARBA00014269"/>
    </source>
</evidence>
<dbReference type="GeneTree" id="ENSGT00710000106874"/>
<keyword evidence="8" id="KW-0068">Autocatalytic cleavage</keyword>
<evidence type="ECO:0000259" key="15">
    <source>
        <dbReference type="PROSITE" id="PS50024"/>
    </source>
</evidence>
<proteinExistence type="predicted"/>
<dbReference type="SUPFAM" id="SSF82671">
    <property type="entry name" value="SEA domain"/>
    <property type="match status" value="1"/>
</dbReference>
<dbReference type="Gene3D" id="6.10.140.600">
    <property type="match status" value="1"/>
</dbReference>
<keyword evidence="5" id="KW-1003">Cell membrane</keyword>
<accession>G3TRR4</accession>
<keyword evidence="13" id="KW-0472">Membrane</keyword>
<feature type="signal peptide" evidence="14">
    <location>
        <begin position="1"/>
        <end position="21"/>
    </location>
</feature>
<keyword evidence="14" id="KW-0732">Signal</keyword>
<dbReference type="Ensembl" id="ENSLAFT00000026667.1">
    <property type="protein sequence ID" value="ENSLAFP00000018272.1"/>
    <property type="gene ID" value="ENSLAFG00000029144.1"/>
</dbReference>
<keyword evidence="6" id="KW-0963">Cytoplasm</keyword>
<evidence type="ECO:0000313" key="16">
    <source>
        <dbReference type="Ensembl" id="ENSLAFP00000018272.1"/>
    </source>
</evidence>
<reference evidence="16" key="2">
    <citation type="submission" date="2025-08" db="UniProtKB">
        <authorList>
            <consortium name="Ensembl"/>
        </authorList>
    </citation>
    <scope>IDENTIFICATION</scope>
    <source>
        <strain evidence="16">Isolate ISIS603380</strain>
    </source>
</reference>